<feature type="domain" description="C2H2-type" evidence="6">
    <location>
        <begin position="111"/>
        <end position="142"/>
    </location>
</feature>
<dbReference type="PANTHER" id="PTHR23235:SF120">
    <property type="entry name" value="KRUPPEL-LIKE FACTOR 15"/>
    <property type="match status" value="1"/>
</dbReference>
<dbReference type="Proteomes" id="UP001063166">
    <property type="component" value="Unassembled WGS sequence"/>
</dbReference>
<feature type="compositionally biased region" description="Low complexity" evidence="5">
    <location>
        <begin position="196"/>
        <end position="218"/>
    </location>
</feature>
<feature type="region of interest" description="Disordered" evidence="5">
    <location>
        <begin position="67"/>
        <end position="86"/>
    </location>
</feature>
<feature type="region of interest" description="Disordered" evidence="5">
    <location>
        <begin position="1"/>
        <end position="36"/>
    </location>
</feature>
<dbReference type="SUPFAM" id="SSF57667">
    <property type="entry name" value="beta-beta-alpha zinc fingers"/>
    <property type="match status" value="2"/>
</dbReference>
<dbReference type="PROSITE" id="PS50157">
    <property type="entry name" value="ZINC_FINGER_C2H2_2"/>
    <property type="match status" value="2"/>
</dbReference>
<sequence length="263" mass="28372">MHTRLNPMGTTAAHRQVRAPSAASPQPERLTARAARSARAYARRRVLFGATLGVSAGLGVETNASGVHIGGGPGPGAQGQEQRTVSVSKPNVTTGRTANASQRRRKQEATFVCPVPGCGSTFTRSFNLKGHGFARQHDCKRHEQLHKNYRAFNCEGCGKQFARMDALNRHLKSEGGAECMKLQEGGGTPSPPPSPRSNKSQSQPNTATSSSSSSASSPRAPFPSLLYTSVRPSRWPFLYRCTCIRPSWAWPLDTGYMTNDSTM</sequence>
<dbReference type="GO" id="GO:0000978">
    <property type="term" value="F:RNA polymerase II cis-regulatory region sequence-specific DNA binding"/>
    <property type="evidence" value="ECO:0007669"/>
    <property type="project" value="TreeGrafter"/>
</dbReference>
<dbReference type="PANTHER" id="PTHR23235">
    <property type="entry name" value="KRUEPPEL-LIKE TRANSCRIPTION FACTOR"/>
    <property type="match status" value="1"/>
</dbReference>
<dbReference type="EMBL" id="BRPK01000001">
    <property type="protein sequence ID" value="GLB34412.1"/>
    <property type="molecule type" value="Genomic_DNA"/>
</dbReference>
<gene>
    <name evidence="7" type="ORF">LshimejAT787_0112960</name>
</gene>
<evidence type="ECO:0000256" key="3">
    <source>
        <dbReference type="ARBA" id="ARBA00022833"/>
    </source>
</evidence>
<dbReference type="GO" id="GO:0008270">
    <property type="term" value="F:zinc ion binding"/>
    <property type="evidence" value="ECO:0007669"/>
    <property type="project" value="UniProtKB-KW"/>
</dbReference>
<feature type="domain" description="C2H2-type" evidence="6">
    <location>
        <begin position="152"/>
        <end position="179"/>
    </location>
</feature>
<dbReference type="AlphaFoldDB" id="A0A9P3PFD5"/>
<proteinExistence type="predicted"/>
<dbReference type="Gene3D" id="3.30.160.60">
    <property type="entry name" value="Classic Zinc Finger"/>
    <property type="match status" value="2"/>
</dbReference>
<dbReference type="GO" id="GO:0000981">
    <property type="term" value="F:DNA-binding transcription factor activity, RNA polymerase II-specific"/>
    <property type="evidence" value="ECO:0007669"/>
    <property type="project" value="TreeGrafter"/>
</dbReference>
<dbReference type="SMART" id="SM00355">
    <property type="entry name" value="ZnF_C2H2"/>
    <property type="match status" value="2"/>
</dbReference>
<keyword evidence="1" id="KW-0479">Metal-binding</keyword>
<keyword evidence="2 4" id="KW-0863">Zinc-finger</keyword>
<comment type="caution">
    <text evidence="7">The sequence shown here is derived from an EMBL/GenBank/DDBJ whole genome shotgun (WGS) entry which is preliminary data.</text>
</comment>
<accession>A0A9P3PFD5</accession>
<evidence type="ECO:0000259" key="6">
    <source>
        <dbReference type="PROSITE" id="PS50157"/>
    </source>
</evidence>
<protein>
    <submittedName>
        <fullName evidence="7">Zinc finger, C2H2 type</fullName>
    </submittedName>
</protein>
<dbReference type="InterPro" id="IPR013087">
    <property type="entry name" value="Znf_C2H2_type"/>
</dbReference>
<name>A0A9P3PFD5_LYOSH</name>
<keyword evidence="8" id="KW-1185">Reference proteome</keyword>
<evidence type="ECO:0000256" key="1">
    <source>
        <dbReference type="ARBA" id="ARBA00022723"/>
    </source>
</evidence>
<evidence type="ECO:0000256" key="4">
    <source>
        <dbReference type="PROSITE-ProRule" id="PRU00042"/>
    </source>
</evidence>
<evidence type="ECO:0000313" key="8">
    <source>
        <dbReference type="Proteomes" id="UP001063166"/>
    </source>
</evidence>
<keyword evidence="3" id="KW-0862">Zinc</keyword>
<reference evidence="7" key="1">
    <citation type="submission" date="2022-07" db="EMBL/GenBank/DDBJ databases">
        <title>The genome of Lyophyllum shimeji provides insight into the initial evolution of ectomycorrhizal fungal genome.</title>
        <authorList>
            <person name="Kobayashi Y."/>
            <person name="Shibata T."/>
            <person name="Hirakawa H."/>
            <person name="Shigenobu S."/>
            <person name="Nishiyama T."/>
            <person name="Yamada A."/>
            <person name="Hasebe M."/>
            <person name="Kawaguchi M."/>
        </authorList>
    </citation>
    <scope>NUCLEOTIDE SEQUENCE</scope>
    <source>
        <strain evidence="7">AT787</strain>
    </source>
</reference>
<dbReference type="Pfam" id="PF00096">
    <property type="entry name" value="zf-C2H2"/>
    <property type="match status" value="1"/>
</dbReference>
<organism evidence="7 8">
    <name type="scientific">Lyophyllum shimeji</name>
    <name type="common">Hon-shimeji</name>
    <name type="synonym">Tricholoma shimeji</name>
    <dbReference type="NCBI Taxonomy" id="47721"/>
    <lineage>
        <taxon>Eukaryota</taxon>
        <taxon>Fungi</taxon>
        <taxon>Dikarya</taxon>
        <taxon>Basidiomycota</taxon>
        <taxon>Agaricomycotina</taxon>
        <taxon>Agaricomycetes</taxon>
        <taxon>Agaricomycetidae</taxon>
        <taxon>Agaricales</taxon>
        <taxon>Tricholomatineae</taxon>
        <taxon>Lyophyllaceae</taxon>
        <taxon>Lyophyllum</taxon>
    </lineage>
</organism>
<evidence type="ECO:0000313" key="7">
    <source>
        <dbReference type="EMBL" id="GLB34412.1"/>
    </source>
</evidence>
<evidence type="ECO:0000256" key="2">
    <source>
        <dbReference type="ARBA" id="ARBA00022771"/>
    </source>
</evidence>
<feature type="region of interest" description="Disordered" evidence="5">
    <location>
        <begin position="180"/>
        <end position="220"/>
    </location>
</feature>
<feature type="compositionally biased region" description="Gly residues" evidence="5">
    <location>
        <begin position="68"/>
        <end position="77"/>
    </location>
</feature>
<evidence type="ECO:0000256" key="5">
    <source>
        <dbReference type="SAM" id="MobiDB-lite"/>
    </source>
</evidence>
<dbReference type="OrthoDB" id="4748970at2759"/>
<dbReference type="InterPro" id="IPR036236">
    <property type="entry name" value="Znf_C2H2_sf"/>
</dbReference>